<keyword evidence="2" id="KW-1185">Reference proteome</keyword>
<sequence>MSAASRAVTPQARERRLYLVNLYLDRLKALNAPSPFDDELRPGSAFAWAQRHSGHA</sequence>
<accession>A0ABT0SCA5</accession>
<dbReference type="Proteomes" id="UP001165383">
    <property type="component" value="Unassembled WGS sequence"/>
</dbReference>
<gene>
    <name evidence="1" type="ORF">LZ518_12960</name>
</gene>
<reference evidence="1" key="1">
    <citation type="submission" date="2022-05" db="EMBL/GenBank/DDBJ databases">
        <authorList>
            <person name="Jo J.-H."/>
            <person name="Im W.-T."/>
        </authorList>
    </citation>
    <scope>NUCLEOTIDE SEQUENCE</scope>
    <source>
        <strain evidence="1">RB56-2</strain>
    </source>
</reference>
<organism evidence="1 2">
    <name type="scientific">Sphingomonas brevis</name>
    <dbReference type="NCBI Taxonomy" id="2908206"/>
    <lineage>
        <taxon>Bacteria</taxon>
        <taxon>Pseudomonadati</taxon>
        <taxon>Pseudomonadota</taxon>
        <taxon>Alphaproteobacteria</taxon>
        <taxon>Sphingomonadales</taxon>
        <taxon>Sphingomonadaceae</taxon>
        <taxon>Sphingomonas</taxon>
    </lineage>
</organism>
<dbReference type="RefSeq" id="WP_249916391.1">
    <property type="nucleotide sequence ID" value="NZ_JAMGBB010000001.1"/>
</dbReference>
<proteinExistence type="predicted"/>
<comment type="caution">
    <text evidence="1">The sequence shown here is derived from an EMBL/GenBank/DDBJ whole genome shotgun (WGS) entry which is preliminary data.</text>
</comment>
<protein>
    <submittedName>
        <fullName evidence="1">Uncharacterized protein</fullName>
    </submittedName>
</protein>
<name>A0ABT0SCA5_9SPHN</name>
<evidence type="ECO:0000313" key="1">
    <source>
        <dbReference type="EMBL" id="MCL6742039.1"/>
    </source>
</evidence>
<dbReference type="EMBL" id="JAMGBB010000001">
    <property type="protein sequence ID" value="MCL6742039.1"/>
    <property type="molecule type" value="Genomic_DNA"/>
</dbReference>
<evidence type="ECO:0000313" key="2">
    <source>
        <dbReference type="Proteomes" id="UP001165383"/>
    </source>
</evidence>